<gene>
    <name evidence="2" type="ORF">GMBLW1_28050</name>
</gene>
<dbReference type="Gene3D" id="3.30.470.30">
    <property type="entry name" value="DNA ligase/mRNA capping enzyme"/>
    <property type="match status" value="1"/>
</dbReference>
<evidence type="ECO:0000259" key="1">
    <source>
        <dbReference type="Pfam" id="PF09414"/>
    </source>
</evidence>
<name>A0A6C2YJ79_9BACT</name>
<dbReference type="Pfam" id="PF09414">
    <property type="entry name" value="RNA_ligase"/>
    <property type="match status" value="1"/>
</dbReference>
<dbReference type="Proteomes" id="UP000464378">
    <property type="component" value="Chromosome"/>
</dbReference>
<dbReference type="SUPFAM" id="SSF56091">
    <property type="entry name" value="DNA ligase/mRNA capping enzyme, catalytic domain"/>
    <property type="match status" value="1"/>
</dbReference>
<organism evidence="2">
    <name type="scientific">Tuwongella immobilis</name>
    <dbReference type="NCBI Taxonomy" id="692036"/>
    <lineage>
        <taxon>Bacteria</taxon>
        <taxon>Pseudomonadati</taxon>
        <taxon>Planctomycetota</taxon>
        <taxon>Planctomycetia</taxon>
        <taxon>Gemmatales</taxon>
        <taxon>Gemmataceae</taxon>
        <taxon>Tuwongella</taxon>
    </lineage>
</organism>
<dbReference type="Gene3D" id="2.40.50.140">
    <property type="entry name" value="Nucleic acid-binding proteins"/>
    <property type="match status" value="1"/>
</dbReference>
<sequence length="393" mass="43924">MGSSLIVEICRVDAVEPHPNADRLAIATIKGWKTCIRRQESGEGEFSVGDLCVYIPPDVVMPFPLADRLGMRNYLKSLGKSAGPHQMDAGRVSVARLRGQPSYGMITKLDILPPRPEGWSLGDDVAAVLGLSKWEPPIVSHDGDTERANPVFHRYVDLENYRNFPDLIPDGEPVVVTEKLHGKNCRVGRILEASETGELAWTWAAGSHALRRKEFGIRHKSSGDPDNPVVEEILERSQFWQALDTPGVREMILAISQDQHNVIVFGEIFGSGVQDMTYGMTRGQWTFRVFDITVDGSYLPFAEKVRWCEQFAVPTVPILFDGPFSAAMVEQLVTGPTTICPKQAIQGFAGREGIVITAKEERPVFHQRRHFPRMALKAISFEYLERKNGTEFH</sequence>
<dbReference type="RefSeq" id="WP_162656393.1">
    <property type="nucleotide sequence ID" value="NZ_LR593887.1"/>
</dbReference>
<evidence type="ECO:0000313" key="2">
    <source>
        <dbReference type="EMBL" id="VIP01155.1"/>
    </source>
</evidence>
<dbReference type="AlphaFoldDB" id="A0A6C2YJ79"/>
<dbReference type="InterPro" id="IPR021122">
    <property type="entry name" value="RNA_ligase_dom_REL/Rnl2"/>
</dbReference>
<dbReference type="EMBL" id="LR593887">
    <property type="protein sequence ID" value="VTR97736.1"/>
    <property type="molecule type" value="Genomic_DNA"/>
</dbReference>
<dbReference type="EMBL" id="LR586016">
    <property type="protein sequence ID" value="VIP01155.1"/>
    <property type="molecule type" value="Genomic_DNA"/>
</dbReference>
<dbReference type="GO" id="GO:0016874">
    <property type="term" value="F:ligase activity"/>
    <property type="evidence" value="ECO:0007669"/>
    <property type="project" value="UniProtKB-KW"/>
</dbReference>
<dbReference type="InterPro" id="IPR012340">
    <property type="entry name" value="NA-bd_OB-fold"/>
</dbReference>
<proteinExistence type="predicted"/>
<dbReference type="Pfam" id="PF21189">
    <property type="entry name" value="PHA02142"/>
    <property type="match status" value="1"/>
</dbReference>
<evidence type="ECO:0000313" key="3">
    <source>
        <dbReference type="Proteomes" id="UP000464378"/>
    </source>
</evidence>
<feature type="domain" description="RNA ligase" evidence="1">
    <location>
        <begin position="172"/>
        <end position="366"/>
    </location>
</feature>
<keyword evidence="2" id="KW-0436">Ligase</keyword>
<protein>
    <recommendedName>
        <fullName evidence="1">RNA ligase domain-containing protein</fullName>
    </recommendedName>
</protein>
<dbReference type="KEGG" id="tim:GMBLW1_28050"/>
<accession>A0A6C2YJ79</accession>
<reference evidence="2" key="1">
    <citation type="submission" date="2019-04" db="EMBL/GenBank/DDBJ databases">
        <authorList>
            <consortium name="Science for Life Laboratories"/>
        </authorList>
    </citation>
    <scope>NUCLEOTIDE SEQUENCE</scope>
    <source>
        <strain evidence="2">MBLW1</strain>
    </source>
</reference>
<keyword evidence="3" id="KW-1185">Reference proteome</keyword>
<dbReference type="InParanoid" id="A0A6C2YJ79"/>